<dbReference type="AlphaFoldDB" id="A0A9N8ZDH2"/>
<dbReference type="PANTHER" id="PTHR10589:SF16">
    <property type="entry name" value="UBIQUITIN CARBOXYL-TERMINAL HYDROLASE ISOZYME L5"/>
    <property type="match status" value="1"/>
</dbReference>
<evidence type="ECO:0000256" key="2">
    <source>
        <dbReference type="ARBA" id="ARBA00009326"/>
    </source>
</evidence>
<evidence type="ECO:0000256" key="4">
    <source>
        <dbReference type="ARBA" id="ARBA00022670"/>
    </source>
</evidence>
<feature type="site" description="Transition state stabilizer" evidence="8">
    <location>
        <position position="99"/>
    </location>
</feature>
<dbReference type="EMBL" id="CAJVQA010000683">
    <property type="protein sequence ID" value="CAG8486263.1"/>
    <property type="molecule type" value="Genomic_DNA"/>
</dbReference>
<feature type="active site" description="Nucleophile" evidence="8">
    <location>
        <position position="105"/>
    </location>
</feature>
<feature type="site" description="Important for enzyme activity" evidence="8">
    <location>
        <position position="215"/>
    </location>
</feature>
<evidence type="ECO:0000256" key="7">
    <source>
        <dbReference type="ARBA" id="ARBA00022807"/>
    </source>
</evidence>
<keyword evidence="4 8" id="KW-0645">Protease</keyword>
<proteinExistence type="inferred from homology"/>
<keyword evidence="5 8" id="KW-0833">Ubl conjugation pathway</keyword>
<name>A0A9N8ZDH2_9GLOM</name>
<dbReference type="GO" id="GO:0006511">
    <property type="term" value="P:ubiquitin-dependent protein catabolic process"/>
    <property type="evidence" value="ECO:0007669"/>
    <property type="project" value="UniProtKB-UniRule"/>
</dbReference>
<dbReference type="InterPro" id="IPR038765">
    <property type="entry name" value="Papain-like_cys_pep_sf"/>
</dbReference>
<dbReference type="PANTHER" id="PTHR10589">
    <property type="entry name" value="UBIQUITIN CARBOXYL-TERMINAL HYDROLASE"/>
    <property type="match status" value="1"/>
</dbReference>
<evidence type="ECO:0000313" key="11">
    <source>
        <dbReference type="EMBL" id="CAG8486263.1"/>
    </source>
</evidence>
<gene>
    <name evidence="11" type="ORF">CPELLU_LOCUS1760</name>
</gene>
<comment type="catalytic activity">
    <reaction evidence="1 8">
        <text>Thiol-dependent hydrolysis of ester, thioester, amide, peptide and isopeptide bonds formed by the C-terminal Gly of ubiquitin (a 76-residue protein attached to proteins as an intracellular targeting signal).</text>
        <dbReference type="EC" id="3.4.19.12"/>
    </reaction>
</comment>
<evidence type="ECO:0000313" key="12">
    <source>
        <dbReference type="Proteomes" id="UP000789759"/>
    </source>
</evidence>
<evidence type="ECO:0000256" key="1">
    <source>
        <dbReference type="ARBA" id="ARBA00000707"/>
    </source>
</evidence>
<dbReference type="SUPFAM" id="SSF54001">
    <property type="entry name" value="Cysteine proteinases"/>
    <property type="match status" value="1"/>
</dbReference>
<feature type="active site" description="Proton donor" evidence="8">
    <location>
        <position position="200"/>
    </location>
</feature>
<dbReference type="InterPro" id="IPR001578">
    <property type="entry name" value="Peptidase_C12_UCH"/>
</dbReference>
<dbReference type="PROSITE" id="PS52048">
    <property type="entry name" value="UCH_DOMAIN"/>
    <property type="match status" value="1"/>
</dbReference>
<dbReference type="GO" id="GO:0004843">
    <property type="term" value="F:cysteine-type deubiquitinase activity"/>
    <property type="evidence" value="ECO:0007669"/>
    <property type="project" value="UniProtKB-UniRule"/>
</dbReference>
<evidence type="ECO:0000256" key="3">
    <source>
        <dbReference type="ARBA" id="ARBA00012759"/>
    </source>
</evidence>
<protein>
    <recommendedName>
        <fullName evidence="3 8">ubiquitinyl hydrolase 1</fullName>
        <ecNumber evidence="3 8">3.4.19.12</ecNumber>
    </recommendedName>
</protein>
<reference evidence="11" key="1">
    <citation type="submission" date="2021-06" db="EMBL/GenBank/DDBJ databases">
        <authorList>
            <person name="Kallberg Y."/>
            <person name="Tangrot J."/>
            <person name="Rosling A."/>
        </authorList>
    </citation>
    <scope>NUCLEOTIDE SEQUENCE</scope>
    <source>
        <strain evidence="11">FL966</strain>
    </source>
</reference>
<keyword evidence="6 8" id="KW-0378">Hydrolase</keyword>
<comment type="caution">
    <text evidence="11">The sequence shown here is derived from an EMBL/GenBank/DDBJ whole genome shotgun (WGS) entry which is preliminary data.</text>
</comment>
<keyword evidence="7 8" id="KW-0788">Thiol protease</keyword>
<keyword evidence="12" id="KW-1185">Reference proteome</keyword>
<sequence>MSSLILSHKERAEGPWVKLQSEPTLFTSLMYSLGVKGAKATEVFVLDQQDNFDDLGEIYGLVFLFKMIGDVSGDVKGLHRDVKYEPINELPKNVYFANQVVENACATLAVLNIVLNCPRLEIGQELKEFKEFTWELPPAANAWICNHKSPKFSSNSQFDVKASDVLYKHPEEALVVEEVVITKKGRGKKIIDEAVGEAYHYIAYVPVDGEAWQLDGLYPHPVSLGKYSNEKKWYEAARGAINERINGFFVEQIEYVLLAITKDELGTHQDRIKDCMYVKRLAENKLDKLNSSWREDGIKDIDLPFTKDDETSIISRGNYVTDFENLTSFYDDIERIKELRTKMINTIQSLLEEVDIEKKRKEVAKERRTFDYGPFFREFISILHERGELKKLLDAAEDMDERDEY</sequence>
<dbReference type="EC" id="3.4.19.12" evidence="3 8"/>
<dbReference type="GO" id="GO:0016579">
    <property type="term" value="P:protein deubiquitination"/>
    <property type="evidence" value="ECO:0007669"/>
    <property type="project" value="TreeGrafter"/>
</dbReference>
<dbReference type="Pfam" id="PF01088">
    <property type="entry name" value="Peptidase_C12"/>
    <property type="match status" value="1"/>
</dbReference>
<dbReference type="InterPro" id="IPR036959">
    <property type="entry name" value="Peptidase_C12_UCH_sf"/>
</dbReference>
<feature type="domain" description="UCH catalytic" evidence="10">
    <location>
        <begin position="15"/>
        <end position="262"/>
    </location>
</feature>
<evidence type="ECO:0000256" key="8">
    <source>
        <dbReference type="PROSITE-ProRule" id="PRU01393"/>
    </source>
</evidence>
<evidence type="ECO:0000256" key="5">
    <source>
        <dbReference type="ARBA" id="ARBA00022786"/>
    </source>
</evidence>
<evidence type="ECO:0000259" key="10">
    <source>
        <dbReference type="PROSITE" id="PS52048"/>
    </source>
</evidence>
<feature type="non-terminal residue" evidence="11">
    <location>
        <position position="405"/>
    </location>
</feature>
<organism evidence="11 12">
    <name type="scientific">Cetraspora pellucida</name>
    <dbReference type="NCBI Taxonomy" id="1433469"/>
    <lineage>
        <taxon>Eukaryota</taxon>
        <taxon>Fungi</taxon>
        <taxon>Fungi incertae sedis</taxon>
        <taxon>Mucoromycota</taxon>
        <taxon>Glomeromycotina</taxon>
        <taxon>Glomeromycetes</taxon>
        <taxon>Diversisporales</taxon>
        <taxon>Gigasporaceae</taxon>
        <taxon>Cetraspora</taxon>
    </lineage>
</organism>
<feature type="coiled-coil region" evidence="9">
    <location>
        <begin position="333"/>
        <end position="367"/>
    </location>
</feature>
<dbReference type="OrthoDB" id="1924260at2759"/>
<keyword evidence="9" id="KW-0175">Coiled coil</keyword>
<dbReference type="GO" id="GO:0005737">
    <property type="term" value="C:cytoplasm"/>
    <property type="evidence" value="ECO:0007669"/>
    <property type="project" value="TreeGrafter"/>
</dbReference>
<dbReference type="Gene3D" id="3.40.532.10">
    <property type="entry name" value="Peptidase C12, ubiquitin carboxyl-terminal hydrolase"/>
    <property type="match status" value="1"/>
</dbReference>
<dbReference type="Proteomes" id="UP000789759">
    <property type="component" value="Unassembled WGS sequence"/>
</dbReference>
<evidence type="ECO:0000256" key="6">
    <source>
        <dbReference type="ARBA" id="ARBA00022801"/>
    </source>
</evidence>
<dbReference type="PROSITE" id="PS52049">
    <property type="entry name" value="ULD"/>
    <property type="match status" value="1"/>
</dbReference>
<evidence type="ECO:0000256" key="9">
    <source>
        <dbReference type="SAM" id="Coils"/>
    </source>
</evidence>
<accession>A0A9N8ZDH2</accession>
<comment type="similarity">
    <text evidence="2 8">Belongs to the peptidase C12 family.</text>
</comment>